<dbReference type="Proteomes" id="UP000698800">
    <property type="component" value="Unassembled WGS sequence"/>
</dbReference>
<feature type="region of interest" description="Disordered" evidence="1">
    <location>
        <begin position="1"/>
        <end position="23"/>
    </location>
</feature>
<proteinExistence type="predicted"/>
<evidence type="ECO:0000313" key="3">
    <source>
        <dbReference type="Proteomes" id="UP000698800"/>
    </source>
</evidence>
<sequence length="566" mass="62911">MSGKAKNVVSAPPPAPHAPVSRSGDPFQVLDDMCIRTIFMFLSPVDVVRCEAVSRHWKATAGFHMTGYLIRRDFPYAWESERFAGLADDERMTEFKRLAFENEAIRLGKATWAYQYTDAQICSVAGDYVVWHKQGESYIQWQVLTGAGETGRQVGGTRVFKVSELVQTSGSVKIESLHVNNLGILNVFMWVRKNMYLTGSGRDYEDLARQNVVVSLQENKVLWGDTSTLLPHQWKPLTISTNTMYYLAYTKSRDPATRRARRNLQPPRRTTTSLTACDLRTGKTLYCNHLCDVSPDQVGIANFKILHLQGKEYIIQLGSGRAYVYVVMGTNPTEELAIIDAGVGKVIQNFKYGGLRAQDVFLKPNSGTFALWTPPEVYSELAGGIGLQNYRSNNSGRSPYFGLIHTFALNPDGKTFALQNVSSVRVPGASLPNSVHAVHPFTHLGFQVDAQGLSSVVLKKYYDDRDLENFNDTDDVDGCKGFFNLGHGQKLYINTRYDGCNQTAVTLPQREGEGDGAAGGRRDFSVSYQPASPADGLDMLDGTRVMFTARRSGVEMAYIISFGTVW</sequence>
<keyword evidence="3" id="KW-1185">Reference proteome</keyword>
<evidence type="ECO:0000313" key="2">
    <source>
        <dbReference type="EMBL" id="KAH0541682.1"/>
    </source>
</evidence>
<dbReference type="EMBL" id="JAGHQL010000071">
    <property type="protein sequence ID" value="KAH0541682.1"/>
    <property type="molecule type" value="Genomic_DNA"/>
</dbReference>
<dbReference type="SUPFAM" id="SSF81383">
    <property type="entry name" value="F-box domain"/>
    <property type="match status" value="1"/>
</dbReference>
<protein>
    <recommendedName>
        <fullName evidence="4">F-box domain-containing protein</fullName>
    </recommendedName>
</protein>
<reference evidence="2" key="1">
    <citation type="submission" date="2021-03" db="EMBL/GenBank/DDBJ databases">
        <title>Comparative genomics and phylogenomic investigation of the class Geoglossomycetes provide insights into ecological specialization and systematics.</title>
        <authorList>
            <person name="Melie T."/>
            <person name="Pirro S."/>
            <person name="Miller A.N."/>
            <person name="Quandt A."/>
        </authorList>
    </citation>
    <scope>NUCLEOTIDE SEQUENCE</scope>
    <source>
        <strain evidence="2">GBOQ0MN5Z8</strain>
    </source>
</reference>
<dbReference type="AlphaFoldDB" id="A0A9P8I8R1"/>
<gene>
    <name evidence="2" type="ORF">FGG08_003845</name>
</gene>
<evidence type="ECO:0000256" key="1">
    <source>
        <dbReference type="SAM" id="MobiDB-lite"/>
    </source>
</evidence>
<name>A0A9P8I8R1_9PEZI</name>
<organism evidence="2 3">
    <name type="scientific">Glutinoglossum americanum</name>
    <dbReference type="NCBI Taxonomy" id="1670608"/>
    <lineage>
        <taxon>Eukaryota</taxon>
        <taxon>Fungi</taxon>
        <taxon>Dikarya</taxon>
        <taxon>Ascomycota</taxon>
        <taxon>Pezizomycotina</taxon>
        <taxon>Geoglossomycetes</taxon>
        <taxon>Geoglossales</taxon>
        <taxon>Geoglossaceae</taxon>
        <taxon>Glutinoglossum</taxon>
    </lineage>
</organism>
<comment type="caution">
    <text evidence="2">The sequence shown here is derived from an EMBL/GenBank/DDBJ whole genome shotgun (WGS) entry which is preliminary data.</text>
</comment>
<dbReference type="OrthoDB" id="5288671at2759"/>
<evidence type="ECO:0008006" key="4">
    <source>
        <dbReference type="Google" id="ProtNLM"/>
    </source>
</evidence>
<dbReference type="InterPro" id="IPR036047">
    <property type="entry name" value="F-box-like_dom_sf"/>
</dbReference>
<accession>A0A9P8I8R1</accession>